<sequence length="161" mass="17886">MTDETFDYTIYIDASVERVFEALTNPDKTAKYWAGRRITTDWRPGSPFHLYIDDTADFEVFGEVIACEAPNTVSYTWNVTMAPDAPPSTVKFRLQPTGHDTKLTLTHAPLAADDMARQGWPAILSSLKTILETGRPMPGTDSWRRKPAAQSEGTHAHGQSA</sequence>
<keyword evidence="5" id="KW-1185">Reference proteome</keyword>
<feature type="region of interest" description="Disordered" evidence="2">
    <location>
        <begin position="133"/>
        <end position="161"/>
    </location>
</feature>
<dbReference type="InterPro" id="IPR023393">
    <property type="entry name" value="START-like_dom_sf"/>
</dbReference>
<dbReference type="SUPFAM" id="SSF55961">
    <property type="entry name" value="Bet v1-like"/>
    <property type="match status" value="1"/>
</dbReference>
<feature type="domain" description="Activator of Hsp90 ATPase homologue 1/2-like C-terminal" evidence="3">
    <location>
        <begin position="13"/>
        <end position="132"/>
    </location>
</feature>
<dbReference type="RefSeq" id="WP_338446956.1">
    <property type="nucleotide sequence ID" value="NZ_CP144918.1"/>
</dbReference>
<accession>A0ABZ2D4U8</accession>
<name>A0ABZ2D4U8_9SPHN</name>
<gene>
    <name evidence="4" type="ORF">V5F89_03955</name>
</gene>
<feature type="compositionally biased region" description="Polar residues" evidence="2">
    <location>
        <begin position="151"/>
        <end position="161"/>
    </location>
</feature>
<dbReference type="Pfam" id="PF08327">
    <property type="entry name" value="AHSA1"/>
    <property type="match status" value="1"/>
</dbReference>
<dbReference type="Proteomes" id="UP001335183">
    <property type="component" value="Chromosome"/>
</dbReference>
<dbReference type="EMBL" id="CP144918">
    <property type="protein sequence ID" value="WWA48070.1"/>
    <property type="molecule type" value="Genomic_DNA"/>
</dbReference>
<evidence type="ECO:0000313" key="5">
    <source>
        <dbReference type="Proteomes" id="UP001335183"/>
    </source>
</evidence>
<organism evidence="4 5">
    <name type="scientific">Pelagerythrobacter marensis</name>
    <dbReference type="NCBI Taxonomy" id="543877"/>
    <lineage>
        <taxon>Bacteria</taxon>
        <taxon>Pseudomonadati</taxon>
        <taxon>Pseudomonadota</taxon>
        <taxon>Alphaproteobacteria</taxon>
        <taxon>Sphingomonadales</taxon>
        <taxon>Erythrobacteraceae</taxon>
        <taxon>Pelagerythrobacter</taxon>
    </lineage>
</organism>
<dbReference type="Gene3D" id="3.30.530.20">
    <property type="match status" value="1"/>
</dbReference>
<protein>
    <submittedName>
        <fullName evidence="4">SRPBCC domain-containing protein</fullName>
    </submittedName>
</protein>
<comment type="similarity">
    <text evidence="1">Belongs to the AHA1 family.</text>
</comment>
<evidence type="ECO:0000256" key="1">
    <source>
        <dbReference type="ARBA" id="ARBA00006817"/>
    </source>
</evidence>
<evidence type="ECO:0000259" key="3">
    <source>
        <dbReference type="Pfam" id="PF08327"/>
    </source>
</evidence>
<evidence type="ECO:0000313" key="4">
    <source>
        <dbReference type="EMBL" id="WWA48070.1"/>
    </source>
</evidence>
<proteinExistence type="inferred from homology"/>
<dbReference type="InterPro" id="IPR013538">
    <property type="entry name" value="ASHA1/2-like_C"/>
</dbReference>
<evidence type="ECO:0000256" key="2">
    <source>
        <dbReference type="SAM" id="MobiDB-lite"/>
    </source>
</evidence>
<reference evidence="4 5" key="1">
    <citation type="submission" date="2024-02" db="EMBL/GenBank/DDBJ databases">
        <title>The whole genome sequence of five bacterial samples isolated from Abu Dhabi Sabkha-shore region.</title>
        <authorList>
            <person name="Sudalaimuthuasari N."/>
            <person name="Sarfraz B."/>
            <person name="Tuyisabe J.D."/>
            <person name="Mugisha Ntwali L.D.M."/>
            <person name="Ali A.I.A.A."/>
            <person name="Almansoori S.Z.A."/>
            <person name="Alajami H.S.A."/>
            <person name="Almeqbaali A.A.S."/>
            <person name="Kundu B."/>
            <person name="Saeed E.E."/>
            <person name="Sukumarinath V."/>
            <person name="Mishra A.K."/>
            <person name="Hazzouri K.M."/>
            <person name="Almaskari R."/>
            <person name="Sharma A.K."/>
            <person name="Amiri K.M.A."/>
        </authorList>
    </citation>
    <scope>NUCLEOTIDE SEQUENCE [LARGE SCALE GENOMIC DNA]</scope>
    <source>
        <strain evidence="5">kcgeb_sd</strain>
    </source>
</reference>